<evidence type="ECO:0000259" key="2">
    <source>
        <dbReference type="Pfam" id="PF16220"/>
    </source>
</evidence>
<evidence type="ECO:0000259" key="1">
    <source>
        <dbReference type="Pfam" id="PF04773"/>
    </source>
</evidence>
<dbReference type="Gene3D" id="3.55.50.30">
    <property type="match status" value="1"/>
</dbReference>
<dbReference type="Pfam" id="PF16220">
    <property type="entry name" value="DUF4880"/>
    <property type="match status" value="1"/>
</dbReference>
<protein>
    <submittedName>
        <fullName evidence="3">FecR family protein</fullName>
    </submittedName>
</protein>
<evidence type="ECO:0000313" key="3">
    <source>
        <dbReference type="EMBL" id="RBO80276.1"/>
    </source>
</evidence>
<dbReference type="EMBL" id="QNRF01000008">
    <property type="protein sequence ID" value="RBO80276.1"/>
    <property type="molecule type" value="Genomic_DNA"/>
</dbReference>
<gene>
    <name evidence="3" type="ORF">DFP76_108139</name>
</gene>
<dbReference type="RefSeq" id="WP_147084222.1">
    <property type="nucleotide sequence ID" value="NZ_QNRF01000008.1"/>
</dbReference>
<dbReference type="PANTHER" id="PTHR30273:SF2">
    <property type="entry name" value="PROTEIN FECR"/>
    <property type="match status" value="1"/>
</dbReference>
<feature type="domain" description="FecR protein" evidence="1">
    <location>
        <begin position="108"/>
        <end position="203"/>
    </location>
</feature>
<dbReference type="Proteomes" id="UP000252086">
    <property type="component" value="Unassembled WGS sequence"/>
</dbReference>
<dbReference type="Pfam" id="PF04773">
    <property type="entry name" value="FecR"/>
    <property type="match status" value="1"/>
</dbReference>
<dbReference type="OrthoDB" id="7032198at2"/>
<dbReference type="InterPro" id="IPR006860">
    <property type="entry name" value="FecR"/>
</dbReference>
<dbReference type="Gene3D" id="2.60.120.1440">
    <property type="match status" value="1"/>
</dbReference>
<feature type="domain" description="FecR N-terminal" evidence="2">
    <location>
        <begin position="10"/>
        <end position="51"/>
    </location>
</feature>
<dbReference type="GO" id="GO:0016989">
    <property type="term" value="F:sigma factor antagonist activity"/>
    <property type="evidence" value="ECO:0007669"/>
    <property type="project" value="TreeGrafter"/>
</dbReference>
<comment type="caution">
    <text evidence="3">The sequence shown here is derived from an EMBL/GenBank/DDBJ whole genome shotgun (WGS) entry which is preliminary data.</text>
</comment>
<proteinExistence type="predicted"/>
<dbReference type="InterPro" id="IPR032623">
    <property type="entry name" value="FecR_N"/>
</dbReference>
<dbReference type="PIRSF" id="PIRSF018266">
    <property type="entry name" value="FecR"/>
    <property type="match status" value="1"/>
</dbReference>
<sequence>MNKISQKSMQEAADWLVKQQVKPLTPAEQAQLEHWQQSSENNRFAWQRAQRFINQVDTLPKDIAYAVLNRPDDKERRLNIGKLALLLATGPIAWGAYKTVENQHWRADYRTAKGQMKQVTLPDGTKVTLNTATAFDAFFDGKERLLALREGEIQLEVVNVKSLDFKPFIVSTQEAFLSPLEANFTVRQYRHTTRLGVLEGRVEAVPKFAEHKEKNIILAGHQAELSEHSIISYENLSTDTISWLDNMLAVHNMPLHQFIQEVSRYHQGLLRVSPKIANIEVSGAFPIADVNIILNMLSNTYPIDIKHHLGNYWITLEAA</sequence>
<organism evidence="3 4">
    <name type="scientific">Marinomonas aquiplantarum</name>
    <dbReference type="NCBI Taxonomy" id="491951"/>
    <lineage>
        <taxon>Bacteria</taxon>
        <taxon>Pseudomonadati</taxon>
        <taxon>Pseudomonadota</taxon>
        <taxon>Gammaproteobacteria</taxon>
        <taxon>Oceanospirillales</taxon>
        <taxon>Oceanospirillaceae</taxon>
        <taxon>Marinomonas</taxon>
    </lineage>
</organism>
<dbReference type="InterPro" id="IPR012373">
    <property type="entry name" value="Ferrdict_sens_TM"/>
</dbReference>
<name>A0A366CVF9_9GAMM</name>
<accession>A0A366CVF9</accession>
<reference evidence="3 4" key="1">
    <citation type="submission" date="2018-06" db="EMBL/GenBank/DDBJ databases">
        <title>Genomic Encyclopedia of Type Strains, Phase III (KMG-III): the genomes of soil and plant-associated and newly described type strains.</title>
        <authorList>
            <person name="Whitman W."/>
        </authorList>
    </citation>
    <scope>NUCLEOTIDE SEQUENCE [LARGE SCALE GENOMIC DNA]</scope>
    <source>
        <strain evidence="3 4">CECT 7732</strain>
    </source>
</reference>
<keyword evidence="4" id="KW-1185">Reference proteome</keyword>
<dbReference type="PANTHER" id="PTHR30273">
    <property type="entry name" value="PERIPLASMIC SIGNAL SENSOR AND SIGMA FACTOR ACTIVATOR FECR-RELATED"/>
    <property type="match status" value="1"/>
</dbReference>
<evidence type="ECO:0000313" key="4">
    <source>
        <dbReference type="Proteomes" id="UP000252086"/>
    </source>
</evidence>
<dbReference type="AlphaFoldDB" id="A0A366CVF9"/>